<protein>
    <submittedName>
        <fullName evidence="1">Uncharacterized protein</fullName>
    </submittedName>
</protein>
<keyword evidence="2" id="KW-1185">Reference proteome</keyword>
<evidence type="ECO:0000313" key="2">
    <source>
        <dbReference type="Proteomes" id="UP000291822"/>
    </source>
</evidence>
<reference evidence="1 2" key="1">
    <citation type="submission" date="2019-02" db="EMBL/GenBank/DDBJ databases">
        <title>Dyella amyloliquefaciens sp. nov., isolated from forest soil.</title>
        <authorList>
            <person name="Gao Z.-H."/>
            <person name="Qiu L.-H."/>
        </authorList>
    </citation>
    <scope>NUCLEOTIDE SEQUENCE [LARGE SCALE GENOMIC DNA]</scope>
    <source>
        <strain evidence="1 2">KACC 12747</strain>
    </source>
</reference>
<gene>
    <name evidence="1" type="ORF">EZM97_09685</name>
</gene>
<sequence>MPRKPHPKPEIESALRHAESRGWRIQPGGSHAWAKMFCPYNDDGCRCGEFCIACIWSTPRCPGTHARQIRRVVDHCAIEKTMHDHRKAKP</sequence>
<accession>A0A4R0Z2L4</accession>
<comment type="caution">
    <text evidence="1">The sequence shown here is derived from an EMBL/GenBank/DDBJ whole genome shotgun (WGS) entry which is preliminary data.</text>
</comment>
<dbReference type="AlphaFoldDB" id="A0A4R0Z2L4"/>
<proteinExistence type="predicted"/>
<organism evidence="1 2">
    <name type="scientific">Dyella soli</name>
    <dbReference type="NCBI Taxonomy" id="522319"/>
    <lineage>
        <taxon>Bacteria</taxon>
        <taxon>Pseudomonadati</taxon>
        <taxon>Pseudomonadota</taxon>
        <taxon>Gammaproteobacteria</taxon>
        <taxon>Lysobacterales</taxon>
        <taxon>Rhodanobacteraceae</taxon>
        <taxon>Dyella</taxon>
    </lineage>
</organism>
<name>A0A4R0Z2L4_9GAMM</name>
<dbReference type="Proteomes" id="UP000291822">
    <property type="component" value="Unassembled WGS sequence"/>
</dbReference>
<evidence type="ECO:0000313" key="1">
    <source>
        <dbReference type="EMBL" id="TCI13894.1"/>
    </source>
</evidence>
<dbReference type="EMBL" id="SJTG01000001">
    <property type="protein sequence ID" value="TCI13894.1"/>
    <property type="molecule type" value="Genomic_DNA"/>
</dbReference>